<keyword evidence="4 9" id="KW-0812">Transmembrane</keyword>
<protein>
    <submittedName>
        <fullName evidence="12">Cobalt-zinc-cadmium efflux system protein</fullName>
    </submittedName>
</protein>
<dbReference type="GO" id="GO:0005385">
    <property type="term" value="F:zinc ion transmembrane transporter activity"/>
    <property type="evidence" value="ECO:0007669"/>
    <property type="project" value="TreeGrafter"/>
</dbReference>
<keyword evidence="5" id="KW-0864">Zinc transport</keyword>
<evidence type="ECO:0000256" key="5">
    <source>
        <dbReference type="ARBA" id="ARBA00022906"/>
    </source>
</evidence>
<evidence type="ECO:0000256" key="6">
    <source>
        <dbReference type="ARBA" id="ARBA00022989"/>
    </source>
</evidence>
<dbReference type="InterPro" id="IPR027469">
    <property type="entry name" value="Cation_efflux_TMD_sf"/>
</dbReference>
<dbReference type="Proteomes" id="UP000198744">
    <property type="component" value="Unassembled WGS sequence"/>
</dbReference>
<evidence type="ECO:0000259" key="11">
    <source>
        <dbReference type="Pfam" id="PF16916"/>
    </source>
</evidence>
<keyword evidence="3" id="KW-0813">Transport</keyword>
<dbReference type="InterPro" id="IPR058533">
    <property type="entry name" value="Cation_efflux_TM"/>
</dbReference>
<dbReference type="SUPFAM" id="SSF160240">
    <property type="entry name" value="Cation efflux protein cytoplasmic domain-like"/>
    <property type="match status" value="1"/>
</dbReference>
<dbReference type="Pfam" id="PF16916">
    <property type="entry name" value="ZT_dimer"/>
    <property type="match status" value="1"/>
</dbReference>
<dbReference type="InterPro" id="IPR027470">
    <property type="entry name" value="Cation_efflux_CTD"/>
</dbReference>
<evidence type="ECO:0000256" key="1">
    <source>
        <dbReference type="ARBA" id="ARBA00004141"/>
    </source>
</evidence>
<keyword evidence="5" id="KW-0862">Zinc</keyword>
<feature type="domain" description="Cation efflux protein cytoplasmic" evidence="11">
    <location>
        <begin position="220"/>
        <end position="295"/>
    </location>
</feature>
<evidence type="ECO:0000256" key="7">
    <source>
        <dbReference type="ARBA" id="ARBA00023065"/>
    </source>
</evidence>
<keyword evidence="13" id="KW-1185">Reference proteome</keyword>
<evidence type="ECO:0000256" key="2">
    <source>
        <dbReference type="ARBA" id="ARBA00008873"/>
    </source>
</evidence>
<dbReference type="AlphaFoldDB" id="A0A1H7ZZI9"/>
<sequence>MSTERKIALGHNHNNHEPPASLKNLLFAMVINGGIVVFEMIFGLLIQSMALISDAIHNLSDIAAMGFSYWAERISRRPANERKTYGYHKFEFIAAFVNSIVLSVVIAFVFWETLKRLTSPPEIAGQEMLWVAIVALVGNGVATLLLQKISGRNFNMKSAWLHSLQDALLSLGVIVGALLITFFGWPIIDPLISMIICIFIAREIYKIIRHTVNALIDAVPPDIDYVEVRNDLLAIPCVAEVNDLHIWQTGAAQRLLSAHLKSDMDFPDTETMINAVQKMLITKYGINHTTIQILPASAGEMKYCNHCNAWIKNQE</sequence>
<evidence type="ECO:0000259" key="10">
    <source>
        <dbReference type="Pfam" id="PF01545"/>
    </source>
</evidence>
<organism evidence="12 13">
    <name type="scientific">Syntrophus gentianae</name>
    <dbReference type="NCBI Taxonomy" id="43775"/>
    <lineage>
        <taxon>Bacteria</taxon>
        <taxon>Pseudomonadati</taxon>
        <taxon>Thermodesulfobacteriota</taxon>
        <taxon>Syntrophia</taxon>
        <taxon>Syntrophales</taxon>
        <taxon>Syntrophaceae</taxon>
        <taxon>Syntrophus</taxon>
    </lineage>
</organism>
<dbReference type="OrthoDB" id="9809646at2"/>
<dbReference type="PANTHER" id="PTHR11562:SF17">
    <property type="entry name" value="RE54080P-RELATED"/>
    <property type="match status" value="1"/>
</dbReference>
<feature type="transmembrane region" description="Helical" evidence="9">
    <location>
        <begin position="25"/>
        <end position="46"/>
    </location>
</feature>
<evidence type="ECO:0000256" key="4">
    <source>
        <dbReference type="ARBA" id="ARBA00022692"/>
    </source>
</evidence>
<dbReference type="Gene3D" id="1.20.1510.10">
    <property type="entry name" value="Cation efflux protein transmembrane domain"/>
    <property type="match status" value="1"/>
</dbReference>
<accession>A0A1H7ZZI9</accession>
<dbReference type="EMBL" id="FOBS01000028">
    <property type="protein sequence ID" value="SEM62929.1"/>
    <property type="molecule type" value="Genomic_DNA"/>
</dbReference>
<gene>
    <name evidence="12" type="ORF">SAMN04489760_1289</name>
</gene>
<feature type="transmembrane region" description="Helical" evidence="9">
    <location>
        <begin position="167"/>
        <end position="185"/>
    </location>
</feature>
<proteinExistence type="inferred from homology"/>
<dbReference type="PANTHER" id="PTHR11562">
    <property type="entry name" value="CATION EFFLUX PROTEIN/ ZINC TRANSPORTER"/>
    <property type="match status" value="1"/>
</dbReference>
<dbReference type="STRING" id="43775.SAMN04489760_1289"/>
<dbReference type="GO" id="GO:0005886">
    <property type="term" value="C:plasma membrane"/>
    <property type="evidence" value="ECO:0007669"/>
    <property type="project" value="TreeGrafter"/>
</dbReference>
<feature type="transmembrane region" description="Helical" evidence="9">
    <location>
        <begin position="123"/>
        <end position="146"/>
    </location>
</feature>
<name>A0A1H7ZZI9_9BACT</name>
<feature type="domain" description="Cation efflux protein transmembrane" evidence="10">
    <location>
        <begin position="26"/>
        <end position="215"/>
    </location>
</feature>
<dbReference type="RefSeq" id="WP_093884398.1">
    <property type="nucleotide sequence ID" value="NZ_FOBS01000028.1"/>
</dbReference>
<evidence type="ECO:0000313" key="12">
    <source>
        <dbReference type="EMBL" id="SEM62929.1"/>
    </source>
</evidence>
<evidence type="ECO:0000256" key="8">
    <source>
        <dbReference type="ARBA" id="ARBA00023136"/>
    </source>
</evidence>
<reference evidence="12 13" key="1">
    <citation type="submission" date="2016-10" db="EMBL/GenBank/DDBJ databases">
        <authorList>
            <person name="de Groot N.N."/>
        </authorList>
    </citation>
    <scope>NUCLEOTIDE SEQUENCE [LARGE SCALE GENOMIC DNA]</scope>
    <source>
        <strain evidence="12 13">DSM 8423</strain>
    </source>
</reference>
<evidence type="ECO:0000313" key="13">
    <source>
        <dbReference type="Proteomes" id="UP000198744"/>
    </source>
</evidence>
<dbReference type="InterPro" id="IPR002524">
    <property type="entry name" value="Cation_efflux"/>
</dbReference>
<evidence type="ECO:0000256" key="3">
    <source>
        <dbReference type="ARBA" id="ARBA00022448"/>
    </source>
</evidence>
<dbReference type="InterPro" id="IPR036837">
    <property type="entry name" value="Cation_efflux_CTD_sf"/>
</dbReference>
<dbReference type="Pfam" id="PF01545">
    <property type="entry name" value="Cation_efflux"/>
    <property type="match status" value="1"/>
</dbReference>
<keyword evidence="7" id="KW-0406">Ion transport</keyword>
<comment type="similarity">
    <text evidence="2">Belongs to the cation diffusion facilitator (CDF) transporter (TC 2.A.4) family. SLC30A subfamily.</text>
</comment>
<dbReference type="InterPro" id="IPR050681">
    <property type="entry name" value="CDF/SLC30A"/>
</dbReference>
<comment type="subcellular location">
    <subcellularLocation>
        <location evidence="1">Membrane</location>
        <topology evidence="1">Multi-pass membrane protein</topology>
    </subcellularLocation>
</comment>
<evidence type="ECO:0000256" key="9">
    <source>
        <dbReference type="SAM" id="Phobius"/>
    </source>
</evidence>
<keyword evidence="8 9" id="KW-0472">Membrane</keyword>
<dbReference type="SUPFAM" id="SSF161111">
    <property type="entry name" value="Cation efflux protein transmembrane domain-like"/>
    <property type="match status" value="1"/>
</dbReference>
<dbReference type="NCBIfam" id="TIGR01297">
    <property type="entry name" value="CDF"/>
    <property type="match status" value="1"/>
</dbReference>
<feature type="transmembrane region" description="Helical" evidence="9">
    <location>
        <begin position="92"/>
        <end position="111"/>
    </location>
</feature>
<keyword evidence="6 9" id="KW-1133">Transmembrane helix</keyword>